<reference evidence="2 3" key="1">
    <citation type="submission" date="2015-09" db="EMBL/GenBank/DDBJ databases">
        <authorList>
            <consortium name="Pathogen Informatics"/>
        </authorList>
    </citation>
    <scope>NUCLEOTIDE SEQUENCE [LARGE SCALE GENOMIC DNA]</scope>
    <source>
        <strain evidence="2 3">2789STDY5834865</strain>
    </source>
</reference>
<evidence type="ECO:0000256" key="1">
    <source>
        <dbReference type="SAM" id="MobiDB-lite"/>
    </source>
</evidence>
<dbReference type="Gene3D" id="1.20.120.20">
    <property type="entry name" value="Apolipoprotein"/>
    <property type="match status" value="1"/>
</dbReference>
<dbReference type="AlphaFoldDB" id="A0A174P9Y4"/>
<evidence type="ECO:0000313" key="3">
    <source>
        <dbReference type="Proteomes" id="UP000095512"/>
    </source>
</evidence>
<dbReference type="Proteomes" id="UP000095512">
    <property type="component" value="Unassembled WGS sequence"/>
</dbReference>
<protein>
    <submittedName>
        <fullName evidence="2">Phage-like protein</fullName>
    </submittedName>
</protein>
<dbReference type="SUPFAM" id="SSF48371">
    <property type="entry name" value="ARM repeat"/>
    <property type="match status" value="1"/>
</dbReference>
<accession>A0A174P9Y4</accession>
<dbReference type="PANTHER" id="PTHR37813:SF1">
    <property type="entry name" value="FELS-2 PROPHAGE PROTEIN"/>
    <property type="match status" value="1"/>
</dbReference>
<dbReference type="EMBL" id="CZAB01000039">
    <property type="protein sequence ID" value="CUP57823.1"/>
    <property type="molecule type" value="Genomic_DNA"/>
</dbReference>
<dbReference type="RefSeq" id="WP_057572426.1">
    <property type="nucleotide sequence ID" value="NZ_CZAB01000039.1"/>
</dbReference>
<sequence length="990" mass="106345">MKADGNIVIDTKINSDGMQRGISEIKGSLTKLGGIVKGIGKTIIAAFAIKQIVQFGKECLELGSDLAEVQNVVDVTFPSMTKQVDEFAKTAADSFGLSETMAKKYVGTFGAMSKSFGYSESAAYDMATALTGLTGDVASFYNLSQEEAYTKLKSVFTGETESLKELGVVMTQSALDQYALANGFGKTTNKMTEQEKVALRLQFVQNQLSAASGDFARTSDSWANQVRIFQLRLQSLKATIGQGLINLFTPIIKAINVFLERLSTATTAFKNFTETVMGKKSVNSGAAQAAGEMAEVQAGYEGAADGAEDFADGVKDAGKQVKKSLAPFDNLIQIQRDAEEGSGNTGDSNIMPPGLSPDEQQTESPFLNNVMETLEAIKQRLIEIGGIFQSGFWQGLGDYKPVLDSIKTNIASIGDSLKDIFTDQGVMSAFNTMLDTISYNLGRTAGAFASVGLTIADNLTGGIALYLESAKDRIKGYLISMFDITSEISTIGADFAVAIADIFSVFRSDTAKQITADIIAIYADIFMGITELSAKLFRDVLDTILTPFVENKDKIKEALTNTMEPIKTVLDSISQGITETFKNLNKMYDEHIAPLFESIKNGLSEILGNLLDGYNKYIAPTLQKLADKFSEVYEGTIQPLINKIIELIGKVADLIKVIWDEYLKPLLSWISSNILPVVAPILETIGTYLLNLIDTAASVLDGLITAFSGIIDFLTGVFSGDWEKAWEGIKEIFGGVIDAIMGLVEGLITSLGDFISGGLESIGSIIETALNGLLGAVEEAWKRISSTVKGLWNALKGDAQNIFEGIGRAIESVWDSVMNKTTEIWDSIVTVIKNTIAKIVSGIEGMVNSVISGINKIIEAINRVMDKVGIAIPTIPNLNLSGKTSYPASAYAAVPYKMPMLATGTVVPPRAGMFAAILGDNPKEPEVVSPLSTMKQALKEALAESNISSGNQIAKAELILDGTRFGQLVVKFGNNEKNRVGVRMVTEGSI</sequence>
<proteinExistence type="predicted"/>
<dbReference type="PANTHER" id="PTHR37813">
    <property type="entry name" value="FELS-2 PROPHAGE PROTEIN"/>
    <property type="match status" value="1"/>
</dbReference>
<dbReference type="InterPro" id="IPR016024">
    <property type="entry name" value="ARM-type_fold"/>
</dbReference>
<evidence type="ECO:0000313" key="2">
    <source>
        <dbReference type="EMBL" id="CUP57823.1"/>
    </source>
</evidence>
<gene>
    <name evidence="2" type="ORF">ERS852480_03624</name>
</gene>
<organism evidence="2 3">
    <name type="scientific">Enterocloster clostridioformis</name>
    <dbReference type="NCBI Taxonomy" id="1531"/>
    <lineage>
        <taxon>Bacteria</taxon>
        <taxon>Bacillati</taxon>
        <taxon>Bacillota</taxon>
        <taxon>Clostridia</taxon>
        <taxon>Lachnospirales</taxon>
        <taxon>Lachnospiraceae</taxon>
        <taxon>Enterocloster</taxon>
    </lineage>
</organism>
<feature type="region of interest" description="Disordered" evidence="1">
    <location>
        <begin position="339"/>
        <end position="362"/>
    </location>
</feature>
<name>A0A174P9Y4_9FIRM</name>